<keyword evidence="3" id="KW-1185">Reference proteome</keyword>
<reference evidence="2 3" key="1">
    <citation type="journal article" date="2023" name="J. Hered.">
        <title>Chromosome-level genome of the wood stork (Mycteria americana) provides insight into avian chromosome evolution.</title>
        <authorList>
            <person name="Flamio R. Jr."/>
            <person name="Ramstad K.M."/>
        </authorList>
    </citation>
    <scope>NUCLEOTIDE SEQUENCE [LARGE SCALE GENOMIC DNA]</scope>
    <source>
        <strain evidence="2">JAX WOST 10</strain>
    </source>
</reference>
<evidence type="ECO:0000313" key="3">
    <source>
        <dbReference type="Proteomes" id="UP001333110"/>
    </source>
</evidence>
<proteinExistence type="predicted"/>
<gene>
    <name evidence="2" type="ORF">QYF61_004641</name>
</gene>
<dbReference type="Proteomes" id="UP001333110">
    <property type="component" value="Unassembled WGS sequence"/>
</dbReference>
<accession>A0AAN7NLS1</accession>
<dbReference type="EMBL" id="JAUNZN010000011">
    <property type="protein sequence ID" value="KAK4814011.1"/>
    <property type="molecule type" value="Genomic_DNA"/>
</dbReference>
<protein>
    <submittedName>
        <fullName evidence="2">Uncharacterized protein</fullName>
    </submittedName>
</protein>
<sequence length="304" mass="34585">MRFHPKVGYGLQPHNASRKNRGKKEQPGNYRQVSFTLVSEKVMGKILLESNFKHMKDQKVTSSLIDCTLSKFTDDAKLGGMADTPDGCAAIQRDLDRLENWTQRNLHWQRPRLESCVQFWAPRYKKGVGLLEQVQRRATKMIKGLEHLSYEEWLRELGLFSPEKRRLGGAWGGDLINVYKYLMRGSEEEGARLFSAVPTDRTRGNGYKLKNREVQPEHKKRLFLVLPYMKSGTDALGTEGPQALSWIAATLEFPKHDIPDYFVVASMPQPVTRIQEVGVPSWVTLADNQITVLKGDSTSFCTGK</sequence>
<evidence type="ECO:0000256" key="1">
    <source>
        <dbReference type="SAM" id="MobiDB-lite"/>
    </source>
</evidence>
<organism evidence="2 3">
    <name type="scientific">Mycteria americana</name>
    <name type="common">Wood stork</name>
    <dbReference type="NCBI Taxonomy" id="33587"/>
    <lineage>
        <taxon>Eukaryota</taxon>
        <taxon>Metazoa</taxon>
        <taxon>Chordata</taxon>
        <taxon>Craniata</taxon>
        <taxon>Vertebrata</taxon>
        <taxon>Euteleostomi</taxon>
        <taxon>Archelosauria</taxon>
        <taxon>Archosauria</taxon>
        <taxon>Dinosauria</taxon>
        <taxon>Saurischia</taxon>
        <taxon>Theropoda</taxon>
        <taxon>Coelurosauria</taxon>
        <taxon>Aves</taxon>
        <taxon>Neognathae</taxon>
        <taxon>Neoaves</taxon>
        <taxon>Aequornithes</taxon>
        <taxon>Ciconiiformes</taxon>
        <taxon>Ciconiidae</taxon>
        <taxon>Mycteria</taxon>
    </lineage>
</organism>
<dbReference type="AlphaFoldDB" id="A0AAN7NLS1"/>
<dbReference type="PANTHER" id="PTHR33332">
    <property type="entry name" value="REVERSE TRANSCRIPTASE DOMAIN-CONTAINING PROTEIN"/>
    <property type="match status" value="1"/>
</dbReference>
<feature type="region of interest" description="Disordered" evidence="1">
    <location>
        <begin position="1"/>
        <end position="29"/>
    </location>
</feature>
<evidence type="ECO:0000313" key="2">
    <source>
        <dbReference type="EMBL" id="KAK4814011.1"/>
    </source>
</evidence>
<name>A0AAN7NLS1_MYCAM</name>
<comment type="caution">
    <text evidence="2">The sequence shown here is derived from an EMBL/GenBank/DDBJ whole genome shotgun (WGS) entry which is preliminary data.</text>
</comment>